<evidence type="ECO:0000313" key="1">
    <source>
        <dbReference type="EMBL" id="KAL2066263.1"/>
    </source>
</evidence>
<proteinExistence type="predicted"/>
<evidence type="ECO:0000313" key="2">
    <source>
        <dbReference type="Proteomes" id="UP001595075"/>
    </source>
</evidence>
<dbReference type="EMBL" id="JAZHXI010000011">
    <property type="protein sequence ID" value="KAL2066263.1"/>
    <property type="molecule type" value="Genomic_DNA"/>
</dbReference>
<accession>A0ABR4CAU6</accession>
<keyword evidence="2" id="KW-1185">Reference proteome</keyword>
<organism evidence="1 2">
    <name type="scientific">Oculimacula yallundae</name>
    <dbReference type="NCBI Taxonomy" id="86028"/>
    <lineage>
        <taxon>Eukaryota</taxon>
        <taxon>Fungi</taxon>
        <taxon>Dikarya</taxon>
        <taxon>Ascomycota</taxon>
        <taxon>Pezizomycotina</taxon>
        <taxon>Leotiomycetes</taxon>
        <taxon>Helotiales</taxon>
        <taxon>Ploettnerulaceae</taxon>
        <taxon>Oculimacula</taxon>
    </lineage>
</organism>
<dbReference type="Proteomes" id="UP001595075">
    <property type="component" value="Unassembled WGS sequence"/>
</dbReference>
<name>A0ABR4CAU6_9HELO</name>
<gene>
    <name evidence="1" type="ORF">VTL71DRAFT_2334</name>
</gene>
<sequence>MPHRTQPRSKVGIFLVEDCHIKGKRIRYRGGDILEGFVEVFAPDSSLYDVKISFEGVIRTWLGFNVNAQSDTCVRTGEFKFLREVQHVKAEQQNFEFAKHQNQCRIRFRFSIPEQLISARANISSEYLSLAPSTKLGHAFKGNVPVRTYMQPRIMYMITADLVKRDENDIWGICHDELEVEVMPSTKAPPPLQLVHYPSEFIINPQSSLRRHLWCRSMGTLRVSSWEPEAINLAVSTPKATTLAVAKMTLTPHQNFAALLRPYEWEIIAKTWLKARTFCSTKVFEEIPIIPLLKADPSLQMHVETTESESRKCNSLGWRLDRLSTQGTIESEEGLAPWTTFLRISISSPKHLVPTFLTALAAHRYSLCLSLSITGFSHRPLYLEVPVQVVYDDTQRDSRMKDVDQSKEQRGDNELVGMLAPLTVQDLGHSLEQLPKYSYFY</sequence>
<reference evidence="1 2" key="1">
    <citation type="journal article" date="2024" name="Commun. Biol.">
        <title>Comparative genomic analysis of thermophilic fungi reveals convergent evolutionary adaptations and gene losses.</title>
        <authorList>
            <person name="Steindorff A.S."/>
            <person name="Aguilar-Pontes M.V."/>
            <person name="Robinson A.J."/>
            <person name="Andreopoulos B."/>
            <person name="LaButti K."/>
            <person name="Kuo A."/>
            <person name="Mondo S."/>
            <person name="Riley R."/>
            <person name="Otillar R."/>
            <person name="Haridas S."/>
            <person name="Lipzen A."/>
            <person name="Grimwood J."/>
            <person name="Schmutz J."/>
            <person name="Clum A."/>
            <person name="Reid I.D."/>
            <person name="Moisan M.C."/>
            <person name="Butler G."/>
            <person name="Nguyen T.T.M."/>
            <person name="Dewar K."/>
            <person name="Conant G."/>
            <person name="Drula E."/>
            <person name="Henrissat B."/>
            <person name="Hansel C."/>
            <person name="Singer S."/>
            <person name="Hutchinson M.I."/>
            <person name="de Vries R.P."/>
            <person name="Natvig D.O."/>
            <person name="Powell A.J."/>
            <person name="Tsang A."/>
            <person name="Grigoriev I.V."/>
        </authorList>
    </citation>
    <scope>NUCLEOTIDE SEQUENCE [LARGE SCALE GENOMIC DNA]</scope>
    <source>
        <strain evidence="1 2">CBS 494.80</strain>
    </source>
</reference>
<evidence type="ECO:0008006" key="3">
    <source>
        <dbReference type="Google" id="ProtNLM"/>
    </source>
</evidence>
<protein>
    <recommendedName>
        <fullName evidence="3">Arrestin-like N-terminal domain-containing protein</fullName>
    </recommendedName>
</protein>
<comment type="caution">
    <text evidence="1">The sequence shown here is derived from an EMBL/GenBank/DDBJ whole genome shotgun (WGS) entry which is preliminary data.</text>
</comment>